<sequence>MEKYGQYRDKGSGVAPFFPIAPPASSPLLLPCYLFLCCLRIPLLAFAWIVWLVLIQWLPAGGALRKANQWCLLGIPGVWWIDLQVDGVRRGSLAQTPRGKLPYPGAIIASNWTSPLDVLYLAAIFDPIFTKSQPGSKLVRPITQESALAACFNLTNPLSLTTSQPLATLATLTAQNPSRIIVVFPEATTSNGRGVLKLTPSLTSAASTTKVFPVSLRYAPADVVTPIPGWLEALRFIWRLNSAGTHCIRVRIGAAMTMAPLPTYAGGGNGSGENDSASPARTTSASARQAAAAAADRASGKKRNSFESNFFDTLQASPAPKVAGGGESSDDDADHLVMTEPERRRLDAVADDLARLGRVKRVGLGVAEKARFVEAWAKRANSRK</sequence>
<dbReference type="Pfam" id="PF01553">
    <property type="entry name" value="Acyltransferase"/>
    <property type="match status" value="1"/>
</dbReference>
<feature type="region of interest" description="Disordered" evidence="9">
    <location>
        <begin position="267"/>
        <end position="303"/>
    </location>
</feature>
<dbReference type="GO" id="GO:0006629">
    <property type="term" value="P:lipid metabolic process"/>
    <property type="evidence" value="ECO:0007669"/>
    <property type="project" value="UniProtKB-KW"/>
</dbReference>
<comment type="caution">
    <text evidence="12">The sequence shown here is derived from an EMBL/GenBank/DDBJ whole genome shotgun (WGS) entry which is preliminary data.</text>
</comment>
<feature type="domain" description="Phospholipid/glycerol acyltransferase" evidence="11">
    <location>
        <begin position="106"/>
        <end position="219"/>
    </location>
</feature>
<gene>
    <name evidence="12" type="ORF">LTR36_001889</name>
</gene>
<evidence type="ECO:0000259" key="11">
    <source>
        <dbReference type="SMART" id="SM00563"/>
    </source>
</evidence>
<evidence type="ECO:0000313" key="12">
    <source>
        <dbReference type="EMBL" id="KAK4546671.1"/>
    </source>
</evidence>
<evidence type="ECO:0000256" key="10">
    <source>
        <dbReference type="SAM" id="Phobius"/>
    </source>
</evidence>
<feature type="compositionally biased region" description="Low complexity" evidence="9">
    <location>
        <begin position="275"/>
        <end position="297"/>
    </location>
</feature>
<evidence type="ECO:0000256" key="5">
    <source>
        <dbReference type="ARBA" id="ARBA00022989"/>
    </source>
</evidence>
<feature type="transmembrane region" description="Helical" evidence="10">
    <location>
        <begin position="33"/>
        <end position="58"/>
    </location>
</feature>
<accession>A0AAV9JMW3</accession>
<evidence type="ECO:0000256" key="7">
    <source>
        <dbReference type="ARBA" id="ARBA00023136"/>
    </source>
</evidence>
<name>A0AAV9JMW3_9PEZI</name>
<keyword evidence="5 10" id="KW-1133">Transmembrane helix</keyword>
<comment type="subcellular location">
    <subcellularLocation>
        <location evidence="1">Membrane</location>
    </subcellularLocation>
</comment>
<comment type="similarity">
    <text evidence="2">Belongs to the 1-acyl-sn-glycerol-3-phosphate acyltransferase family.</text>
</comment>
<keyword evidence="13" id="KW-1185">Reference proteome</keyword>
<dbReference type="Proteomes" id="UP001324427">
    <property type="component" value="Unassembled WGS sequence"/>
</dbReference>
<evidence type="ECO:0000256" key="1">
    <source>
        <dbReference type="ARBA" id="ARBA00004370"/>
    </source>
</evidence>
<keyword evidence="6" id="KW-0443">Lipid metabolism</keyword>
<dbReference type="AlphaFoldDB" id="A0AAV9JMW3"/>
<organism evidence="12 13">
    <name type="scientific">Oleoguttula mirabilis</name>
    <dbReference type="NCBI Taxonomy" id="1507867"/>
    <lineage>
        <taxon>Eukaryota</taxon>
        <taxon>Fungi</taxon>
        <taxon>Dikarya</taxon>
        <taxon>Ascomycota</taxon>
        <taxon>Pezizomycotina</taxon>
        <taxon>Dothideomycetes</taxon>
        <taxon>Dothideomycetidae</taxon>
        <taxon>Mycosphaerellales</taxon>
        <taxon>Teratosphaeriaceae</taxon>
        <taxon>Oleoguttula</taxon>
    </lineage>
</organism>
<dbReference type="PANTHER" id="PTHR23063">
    <property type="entry name" value="PHOSPHOLIPID ACYLTRANSFERASE"/>
    <property type="match status" value="1"/>
</dbReference>
<proteinExistence type="inferred from homology"/>
<evidence type="ECO:0000256" key="4">
    <source>
        <dbReference type="ARBA" id="ARBA00022692"/>
    </source>
</evidence>
<dbReference type="PANTHER" id="PTHR23063:SF60">
    <property type="entry name" value="LYSOPHOSPHATIDIC ACID:OLEOYL-COA ACYLTRANSFERASE 1"/>
    <property type="match status" value="1"/>
</dbReference>
<evidence type="ECO:0000256" key="3">
    <source>
        <dbReference type="ARBA" id="ARBA00022679"/>
    </source>
</evidence>
<evidence type="ECO:0000256" key="2">
    <source>
        <dbReference type="ARBA" id="ARBA00008655"/>
    </source>
</evidence>
<evidence type="ECO:0000256" key="8">
    <source>
        <dbReference type="ARBA" id="ARBA00023315"/>
    </source>
</evidence>
<keyword evidence="8" id="KW-0012">Acyltransferase</keyword>
<keyword evidence="7 10" id="KW-0472">Membrane</keyword>
<protein>
    <recommendedName>
        <fullName evidence="11">Phospholipid/glycerol acyltransferase domain-containing protein</fullName>
    </recommendedName>
</protein>
<evidence type="ECO:0000256" key="9">
    <source>
        <dbReference type="SAM" id="MobiDB-lite"/>
    </source>
</evidence>
<dbReference type="GO" id="GO:0016020">
    <property type="term" value="C:membrane"/>
    <property type="evidence" value="ECO:0007669"/>
    <property type="project" value="UniProtKB-SubCell"/>
</dbReference>
<keyword evidence="3" id="KW-0808">Transferase</keyword>
<dbReference type="EMBL" id="JAVFHQ010000014">
    <property type="protein sequence ID" value="KAK4546671.1"/>
    <property type="molecule type" value="Genomic_DNA"/>
</dbReference>
<dbReference type="InterPro" id="IPR002123">
    <property type="entry name" value="Plipid/glycerol_acylTrfase"/>
</dbReference>
<dbReference type="GO" id="GO:0016746">
    <property type="term" value="F:acyltransferase activity"/>
    <property type="evidence" value="ECO:0007669"/>
    <property type="project" value="UniProtKB-KW"/>
</dbReference>
<reference evidence="12 13" key="1">
    <citation type="submission" date="2021-11" db="EMBL/GenBank/DDBJ databases">
        <title>Black yeast isolated from Biological Soil Crust.</title>
        <authorList>
            <person name="Kurbessoian T."/>
        </authorList>
    </citation>
    <scope>NUCLEOTIDE SEQUENCE [LARGE SCALE GENOMIC DNA]</scope>
    <source>
        <strain evidence="12 13">CCFEE 5522</strain>
    </source>
</reference>
<keyword evidence="4 10" id="KW-0812">Transmembrane</keyword>
<evidence type="ECO:0000313" key="13">
    <source>
        <dbReference type="Proteomes" id="UP001324427"/>
    </source>
</evidence>
<dbReference type="SMART" id="SM00563">
    <property type="entry name" value="PlsC"/>
    <property type="match status" value="1"/>
</dbReference>
<evidence type="ECO:0000256" key="6">
    <source>
        <dbReference type="ARBA" id="ARBA00023098"/>
    </source>
</evidence>